<evidence type="ECO:0000256" key="2">
    <source>
        <dbReference type="SAM" id="MobiDB-lite"/>
    </source>
</evidence>
<keyword evidence="1" id="KW-0479">Metal-binding</keyword>
<sequence>MSVVHETTPHLRDFLLIKDDDAGAAAVTRQQEAVEFMLGTVTHLDMQPSPRHSRAISAVPASRTLLEIIRDEEPSVGLSYKCAVVGQGHCDKDKKSWKSFKDRFRLRRAGSTWRSTAQVPSPGFQANKICMPSSSSARYGSGTPTIFDGLSRPENSASMEGEFRDYYSSGRSIAIEPSQASESLQRSPRYTLELPESVTPSEDPPREGIRRLSVVLAEERQLSAREAAAAQEAASGAEQAARMSLMDLLEETEREFGMDGTTRYSVGKDLEAAAEEEECRLDHGGRSVGGGGAEHNCCICMVRHKGAAFIPCGHTFCRLCSRELWVSRGNCPLCNNYILEILDIF</sequence>
<dbReference type="EMBL" id="JAXIOK010000006">
    <property type="protein sequence ID" value="KAK4768510.1"/>
    <property type="molecule type" value="Genomic_DNA"/>
</dbReference>
<feature type="domain" description="RING-type" evidence="3">
    <location>
        <begin position="297"/>
        <end position="335"/>
    </location>
</feature>
<name>A0AAN7KKZ6_9MYRT</name>
<dbReference type="PROSITE" id="PS50089">
    <property type="entry name" value="ZF_RING_2"/>
    <property type="match status" value="1"/>
</dbReference>
<keyword evidence="1" id="KW-0862">Zinc</keyword>
<dbReference type="InterPro" id="IPR001841">
    <property type="entry name" value="Znf_RING"/>
</dbReference>
<dbReference type="CDD" id="cd16449">
    <property type="entry name" value="RING-HC"/>
    <property type="match status" value="1"/>
</dbReference>
<dbReference type="SUPFAM" id="SSF57850">
    <property type="entry name" value="RING/U-box"/>
    <property type="match status" value="1"/>
</dbReference>
<evidence type="ECO:0000256" key="1">
    <source>
        <dbReference type="PROSITE-ProRule" id="PRU00175"/>
    </source>
</evidence>
<keyword evidence="5" id="KW-1185">Reference proteome</keyword>
<keyword evidence="1" id="KW-0863">Zinc-finger</keyword>
<feature type="compositionally biased region" description="Polar residues" evidence="2">
    <location>
        <begin position="178"/>
        <end position="188"/>
    </location>
</feature>
<dbReference type="Pfam" id="PF13920">
    <property type="entry name" value="zf-C3HC4_3"/>
    <property type="match status" value="1"/>
</dbReference>
<dbReference type="GO" id="GO:0008270">
    <property type="term" value="F:zinc ion binding"/>
    <property type="evidence" value="ECO:0007669"/>
    <property type="project" value="UniProtKB-KW"/>
</dbReference>
<dbReference type="Gene3D" id="3.30.40.10">
    <property type="entry name" value="Zinc/RING finger domain, C3HC4 (zinc finger)"/>
    <property type="match status" value="1"/>
</dbReference>
<feature type="region of interest" description="Disordered" evidence="2">
    <location>
        <begin position="177"/>
        <end position="206"/>
    </location>
</feature>
<gene>
    <name evidence="4" type="ORF">SAY87_003651</name>
</gene>
<reference evidence="4 5" key="1">
    <citation type="journal article" date="2023" name="Hortic Res">
        <title>Pangenome of water caltrop reveals structural variations and asymmetric subgenome divergence after allopolyploidization.</title>
        <authorList>
            <person name="Zhang X."/>
            <person name="Chen Y."/>
            <person name="Wang L."/>
            <person name="Yuan Y."/>
            <person name="Fang M."/>
            <person name="Shi L."/>
            <person name="Lu R."/>
            <person name="Comes H.P."/>
            <person name="Ma Y."/>
            <person name="Chen Y."/>
            <person name="Huang G."/>
            <person name="Zhou Y."/>
            <person name="Zheng Z."/>
            <person name="Qiu Y."/>
        </authorList>
    </citation>
    <scope>NUCLEOTIDE SEQUENCE [LARGE SCALE GENOMIC DNA]</scope>
    <source>
        <tissue evidence="4">Roots</tissue>
    </source>
</reference>
<dbReference type="SMART" id="SM00184">
    <property type="entry name" value="RING"/>
    <property type="match status" value="1"/>
</dbReference>
<evidence type="ECO:0000259" key="3">
    <source>
        <dbReference type="PROSITE" id="PS50089"/>
    </source>
</evidence>
<dbReference type="AlphaFoldDB" id="A0AAN7KKZ6"/>
<proteinExistence type="predicted"/>
<organism evidence="4 5">
    <name type="scientific">Trapa incisa</name>
    <dbReference type="NCBI Taxonomy" id="236973"/>
    <lineage>
        <taxon>Eukaryota</taxon>
        <taxon>Viridiplantae</taxon>
        <taxon>Streptophyta</taxon>
        <taxon>Embryophyta</taxon>
        <taxon>Tracheophyta</taxon>
        <taxon>Spermatophyta</taxon>
        <taxon>Magnoliopsida</taxon>
        <taxon>eudicotyledons</taxon>
        <taxon>Gunneridae</taxon>
        <taxon>Pentapetalae</taxon>
        <taxon>rosids</taxon>
        <taxon>malvids</taxon>
        <taxon>Myrtales</taxon>
        <taxon>Lythraceae</taxon>
        <taxon>Trapa</taxon>
    </lineage>
</organism>
<evidence type="ECO:0000313" key="5">
    <source>
        <dbReference type="Proteomes" id="UP001345219"/>
    </source>
</evidence>
<dbReference type="InterPro" id="IPR013083">
    <property type="entry name" value="Znf_RING/FYVE/PHD"/>
</dbReference>
<comment type="caution">
    <text evidence="4">The sequence shown here is derived from an EMBL/GenBank/DDBJ whole genome shotgun (WGS) entry which is preliminary data.</text>
</comment>
<protein>
    <recommendedName>
        <fullName evidence="3">RING-type domain-containing protein</fullName>
    </recommendedName>
</protein>
<accession>A0AAN7KKZ6</accession>
<dbReference type="PANTHER" id="PTHR46629">
    <property type="entry name" value="OS01G0917900 PROTEIN"/>
    <property type="match status" value="1"/>
</dbReference>
<dbReference type="Proteomes" id="UP001345219">
    <property type="component" value="Chromosome 3"/>
</dbReference>
<evidence type="ECO:0000313" key="4">
    <source>
        <dbReference type="EMBL" id="KAK4768510.1"/>
    </source>
</evidence>